<evidence type="ECO:0000256" key="9">
    <source>
        <dbReference type="SAM" id="MobiDB-lite"/>
    </source>
</evidence>
<dbReference type="EMBL" id="SEYY01017036">
    <property type="protein sequence ID" value="KAB7499723.1"/>
    <property type="molecule type" value="Genomic_DNA"/>
</dbReference>
<dbReference type="PANTHER" id="PTHR19855:SF12">
    <property type="entry name" value="WD REPEAT-CONTAINING PROTEIN 37"/>
    <property type="match status" value="1"/>
</dbReference>
<sequence>MLMLDMGKPVQKVKCNTAILASDPLILKIDSLLKAGGVSNFQKAKAANKLRVQTSKIVSSFKPASITCLTMKVYSGHKDGVWDVAVSRRDQPVIASASADQTANVWGIESGKCLLQYAGHSGSVNSVKFHPCQDLIVTASGDHTAHIWQAAITPDQLRVHSSEDEVDGSEHEDEDDWGGRVAGSIGSSTLRTPLKELTGHSNVVIAADWLPGGEHVITASWDRTANLYDAITGETVSQLIGHDQELTHCCSHPTQRLVVTASKDTTFRLWDFRETIHSVSVFQGHSESVTSVCFTREDKVVSGSDDRTVKVWDVKNMRSPLATIRLDSAVNRLAVSSANLIAIPHDNRQVRLYDLAGQRLGRLPRSGRQIR</sequence>
<gene>
    <name evidence="10" type="primary">Wdr37</name>
    <name evidence="10" type="ORF">Anas_04726</name>
</gene>
<evidence type="ECO:0000256" key="3">
    <source>
        <dbReference type="ARBA" id="ARBA00022490"/>
    </source>
</evidence>
<dbReference type="PROSITE" id="PS00678">
    <property type="entry name" value="WD_REPEATS_1"/>
    <property type="match status" value="1"/>
</dbReference>
<evidence type="ECO:0000313" key="10">
    <source>
        <dbReference type="EMBL" id="KAB7499723.1"/>
    </source>
</evidence>
<feature type="repeat" description="WD" evidence="8">
    <location>
        <begin position="239"/>
        <end position="273"/>
    </location>
</feature>
<dbReference type="InterPro" id="IPR020472">
    <property type="entry name" value="WD40_PAC1"/>
</dbReference>
<dbReference type="GO" id="GO:0005737">
    <property type="term" value="C:cytoplasm"/>
    <property type="evidence" value="ECO:0007669"/>
    <property type="project" value="UniProtKB-SubCell"/>
</dbReference>
<feature type="compositionally biased region" description="Acidic residues" evidence="9">
    <location>
        <begin position="164"/>
        <end position="176"/>
    </location>
</feature>
<comment type="caution">
    <text evidence="10">The sequence shown here is derived from an EMBL/GenBank/DDBJ whole genome shotgun (WGS) entry which is preliminary data.</text>
</comment>
<accession>A0A5N5SZR7</accession>
<comment type="subcellular location">
    <subcellularLocation>
        <location evidence="2">Cytoplasm</location>
    </subcellularLocation>
    <subcellularLocation>
        <location evidence="1">Nucleus</location>
    </subcellularLocation>
</comment>
<dbReference type="AlphaFoldDB" id="A0A5N5SZR7"/>
<evidence type="ECO:0000256" key="5">
    <source>
        <dbReference type="ARBA" id="ARBA00022737"/>
    </source>
</evidence>
<dbReference type="SMART" id="SM00320">
    <property type="entry name" value="WD40"/>
    <property type="match status" value="6"/>
</dbReference>
<dbReference type="PANTHER" id="PTHR19855">
    <property type="entry name" value="WD40 REPEAT PROTEIN 12, 37"/>
    <property type="match status" value="1"/>
</dbReference>
<dbReference type="InterPro" id="IPR019775">
    <property type="entry name" value="WD40_repeat_CS"/>
</dbReference>
<feature type="region of interest" description="Disordered" evidence="9">
    <location>
        <begin position="159"/>
        <end position="181"/>
    </location>
</feature>
<dbReference type="SUPFAM" id="SSF50978">
    <property type="entry name" value="WD40 repeat-like"/>
    <property type="match status" value="1"/>
</dbReference>
<dbReference type="InterPro" id="IPR015943">
    <property type="entry name" value="WD40/YVTN_repeat-like_dom_sf"/>
</dbReference>
<dbReference type="Pfam" id="PF00400">
    <property type="entry name" value="WD40"/>
    <property type="match status" value="5"/>
</dbReference>
<evidence type="ECO:0000256" key="7">
    <source>
        <dbReference type="ARBA" id="ARBA00040954"/>
    </source>
</evidence>
<protein>
    <recommendedName>
        <fullName evidence="7">WD repeat-containing protein 37</fullName>
    </recommendedName>
</protein>
<dbReference type="PRINTS" id="PR00320">
    <property type="entry name" value="GPROTEINBRPT"/>
</dbReference>
<evidence type="ECO:0000256" key="6">
    <source>
        <dbReference type="ARBA" id="ARBA00023242"/>
    </source>
</evidence>
<dbReference type="Gene3D" id="2.130.10.10">
    <property type="entry name" value="YVTN repeat-like/Quinoprotein amine dehydrogenase"/>
    <property type="match status" value="3"/>
</dbReference>
<dbReference type="InterPro" id="IPR001680">
    <property type="entry name" value="WD40_rpt"/>
</dbReference>
<reference evidence="10 11" key="1">
    <citation type="journal article" date="2019" name="PLoS Biol.">
        <title>Sex chromosomes control vertical transmission of feminizing Wolbachia symbionts in an isopod.</title>
        <authorList>
            <person name="Becking T."/>
            <person name="Chebbi M.A."/>
            <person name="Giraud I."/>
            <person name="Moumen B."/>
            <person name="Laverre T."/>
            <person name="Caubet Y."/>
            <person name="Peccoud J."/>
            <person name="Gilbert C."/>
            <person name="Cordaux R."/>
        </authorList>
    </citation>
    <scope>NUCLEOTIDE SEQUENCE [LARGE SCALE GENOMIC DNA]</scope>
    <source>
        <strain evidence="10">ANa2</strain>
        <tissue evidence="10">Whole body excluding digestive tract and cuticle</tissue>
    </source>
</reference>
<name>A0A5N5SZR7_9CRUS</name>
<keyword evidence="5" id="KW-0677">Repeat</keyword>
<evidence type="ECO:0000313" key="11">
    <source>
        <dbReference type="Proteomes" id="UP000326759"/>
    </source>
</evidence>
<evidence type="ECO:0000256" key="4">
    <source>
        <dbReference type="ARBA" id="ARBA00022574"/>
    </source>
</evidence>
<evidence type="ECO:0000256" key="1">
    <source>
        <dbReference type="ARBA" id="ARBA00004123"/>
    </source>
</evidence>
<dbReference type="GO" id="GO:0005634">
    <property type="term" value="C:nucleus"/>
    <property type="evidence" value="ECO:0007669"/>
    <property type="project" value="UniProtKB-SubCell"/>
</dbReference>
<dbReference type="Proteomes" id="UP000326759">
    <property type="component" value="Unassembled WGS sequence"/>
</dbReference>
<evidence type="ECO:0000256" key="2">
    <source>
        <dbReference type="ARBA" id="ARBA00004496"/>
    </source>
</evidence>
<feature type="repeat" description="WD" evidence="8">
    <location>
        <begin position="197"/>
        <end position="238"/>
    </location>
</feature>
<dbReference type="OrthoDB" id="9984207at2759"/>
<feature type="repeat" description="WD" evidence="8">
    <location>
        <begin position="282"/>
        <end position="322"/>
    </location>
</feature>
<evidence type="ECO:0000256" key="8">
    <source>
        <dbReference type="PROSITE-ProRule" id="PRU00221"/>
    </source>
</evidence>
<dbReference type="PROSITE" id="PS50082">
    <property type="entry name" value="WD_REPEATS_2"/>
    <property type="match status" value="5"/>
</dbReference>
<keyword evidence="3" id="KW-0963">Cytoplasm</keyword>
<keyword evidence="6" id="KW-0539">Nucleus</keyword>
<organism evidence="10 11">
    <name type="scientific">Armadillidium nasatum</name>
    <dbReference type="NCBI Taxonomy" id="96803"/>
    <lineage>
        <taxon>Eukaryota</taxon>
        <taxon>Metazoa</taxon>
        <taxon>Ecdysozoa</taxon>
        <taxon>Arthropoda</taxon>
        <taxon>Crustacea</taxon>
        <taxon>Multicrustacea</taxon>
        <taxon>Malacostraca</taxon>
        <taxon>Eumalacostraca</taxon>
        <taxon>Peracarida</taxon>
        <taxon>Isopoda</taxon>
        <taxon>Oniscidea</taxon>
        <taxon>Crinocheta</taxon>
        <taxon>Armadillidiidae</taxon>
        <taxon>Armadillidium</taxon>
    </lineage>
</organism>
<keyword evidence="4 8" id="KW-0853">WD repeat</keyword>
<keyword evidence="11" id="KW-1185">Reference proteome</keyword>
<dbReference type="PROSITE" id="PS50294">
    <property type="entry name" value="WD_REPEATS_REGION"/>
    <property type="match status" value="3"/>
</dbReference>
<dbReference type="InterPro" id="IPR036322">
    <property type="entry name" value="WD40_repeat_dom_sf"/>
</dbReference>
<feature type="repeat" description="WD" evidence="8">
    <location>
        <begin position="74"/>
        <end position="116"/>
    </location>
</feature>
<proteinExistence type="predicted"/>
<feature type="repeat" description="WD" evidence="8">
    <location>
        <begin position="117"/>
        <end position="149"/>
    </location>
</feature>
<dbReference type="CDD" id="cd00200">
    <property type="entry name" value="WD40"/>
    <property type="match status" value="1"/>
</dbReference>